<feature type="non-terminal residue" evidence="2">
    <location>
        <position position="38"/>
    </location>
</feature>
<feature type="non-terminal residue" evidence="2">
    <location>
        <position position="1"/>
    </location>
</feature>
<evidence type="ECO:0000256" key="1">
    <source>
        <dbReference type="SAM" id="MobiDB-lite"/>
    </source>
</evidence>
<protein>
    <submittedName>
        <fullName evidence="2">Uncharacterized protein</fullName>
    </submittedName>
</protein>
<keyword evidence="3" id="KW-1185">Reference proteome</keyword>
<proteinExistence type="predicted"/>
<dbReference type="HOGENOM" id="CLU_3337380_0_0_6"/>
<name>F3GRQ0_PSESJ</name>
<accession>F3GRQ0</accession>
<dbReference type="Proteomes" id="UP000004986">
    <property type="component" value="Unassembled WGS sequence"/>
</dbReference>
<reference evidence="2 3" key="1">
    <citation type="journal article" date="2011" name="PLoS Pathog.">
        <title>Dynamic evolution of pathogenicity revealed by sequencing and comparative genomics of 19 Pseudomonas syringae isolates.</title>
        <authorList>
            <person name="Baltrus D.A."/>
            <person name="Nishimura M.T."/>
            <person name="Romanchuk A."/>
            <person name="Chang J.H."/>
            <person name="Mukhtar M.S."/>
            <person name="Cherkis K."/>
            <person name="Roach J."/>
            <person name="Grant S.R."/>
            <person name="Jones C.D."/>
            <person name="Dangl J.L."/>
        </authorList>
    </citation>
    <scope>NUCLEOTIDE SEQUENCE [LARGE SCALE GENOMIC DNA]</scope>
    <source>
        <strain evidence="2 3">1704B</strain>
    </source>
</reference>
<sequence>HIDQDLTQSAQSGVPMQSMGTREELAEEAIRPCWIRAF</sequence>
<evidence type="ECO:0000313" key="3">
    <source>
        <dbReference type="Proteomes" id="UP000004986"/>
    </source>
</evidence>
<dbReference type="EMBL" id="AEAI01004672">
    <property type="protein sequence ID" value="EGH49753.1"/>
    <property type="molecule type" value="Genomic_DNA"/>
</dbReference>
<organism evidence="2 3">
    <name type="scientific">Pseudomonas syringae pv. pisi str. 1704B</name>
    <dbReference type="NCBI Taxonomy" id="629263"/>
    <lineage>
        <taxon>Bacteria</taxon>
        <taxon>Pseudomonadati</taxon>
        <taxon>Pseudomonadota</taxon>
        <taxon>Gammaproteobacteria</taxon>
        <taxon>Pseudomonadales</taxon>
        <taxon>Pseudomonadaceae</taxon>
        <taxon>Pseudomonas</taxon>
        <taxon>Pseudomonas syringae</taxon>
    </lineage>
</organism>
<feature type="region of interest" description="Disordered" evidence="1">
    <location>
        <begin position="1"/>
        <end position="25"/>
    </location>
</feature>
<feature type="compositionally biased region" description="Polar residues" evidence="1">
    <location>
        <begin position="1"/>
        <end position="20"/>
    </location>
</feature>
<gene>
    <name evidence="2" type="ORF">PSYPI_48103</name>
</gene>
<evidence type="ECO:0000313" key="2">
    <source>
        <dbReference type="EMBL" id="EGH49753.1"/>
    </source>
</evidence>
<comment type="caution">
    <text evidence="2">The sequence shown here is derived from an EMBL/GenBank/DDBJ whole genome shotgun (WGS) entry which is preliminary data.</text>
</comment>
<dbReference type="AlphaFoldDB" id="F3GRQ0"/>